<evidence type="ECO:0008006" key="4">
    <source>
        <dbReference type="Google" id="ProtNLM"/>
    </source>
</evidence>
<dbReference type="GeneTree" id="ENSGT00940000177553"/>
<organism evidence="2 3">
    <name type="scientific">Amphiprion percula</name>
    <name type="common">Orange clownfish</name>
    <name type="synonym">Lutjanus percula</name>
    <dbReference type="NCBI Taxonomy" id="161767"/>
    <lineage>
        <taxon>Eukaryota</taxon>
        <taxon>Metazoa</taxon>
        <taxon>Chordata</taxon>
        <taxon>Craniata</taxon>
        <taxon>Vertebrata</taxon>
        <taxon>Euteleostomi</taxon>
        <taxon>Actinopterygii</taxon>
        <taxon>Neopterygii</taxon>
        <taxon>Teleostei</taxon>
        <taxon>Neoteleostei</taxon>
        <taxon>Acanthomorphata</taxon>
        <taxon>Ovalentaria</taxon>
        <taxon>Pomacentridae</taxon>
        <taxon>Amphiprion</taxon>
    </lineage>
</organism>
<proteinExistence type="predicted"/>
<reference evidence="2 3" key="1">
    <citation type="submission" date="2018-03" db="EMBL/GenBank/DDBJ databases">
        <title>Finding Nemo's genes: A chromosome-scale reference assembly of the genome of the orange clownfish Amphiprion percula.</title>
        <authorList>
            <person name="Lehmann R."/>
        </authorList>
    </citation>
    <scope>NUCLEOTIDE SEQUENCE</scope>
</reference>
<keyword evidence="1" id="KW-0732">Signal</keyword>
<dbReference type="AlphaFoldDB" id="A0A3P8S358"/>
<dbReference type="Ensembl" id="ENSAPET00000006207.1">
    <property type="protein sequence ID" value="ENSAPEP00000006049.1"/>
    <property type="gene ID" value="ENSAPEG00000004363.1"/>
</dbReference>
<dbReference type="InterPro" id="IPR045860">
    <property type="entry name" value="Snake_toxin-like_sf"/>
</dbReference>
<feature type="chain" id="PRO_5017960578" description="UPAR/Ly6 domain-containing protein" evidence="1">
    <location>
        <begin position="25"/>
        <end position="107"/>
    </location>
</feature>
<accession>A0A3P8S358</accession>
<protein>
    <recommendedName>
        <fullName evidence="4">UPAR/Ly6 domain-containing protein</fullName>
    </recommendedName>
</protein>
<feature type="signal peptide" evidence="1">
    <location>
        <begin position="1"/>
        <end position="24"/>
    </location>
</feature>
<reference evidence="2" key="3">
    <citation type="submission" date="2025-09" db="UniProtKB">
        <authorList>
            <consortium name="Ensembl"/>
        </authorList>
    </citation>
    <scope>IDENTIFICATION</scope>
</reference>
<sequence length="107" mass="11106">MNKLLWSCAALLTLFVAGKKSVLSASACAQMTTCNHEFSADLLSVHARGCIAAAACTNQTGSILTLNYSITRTCCSTNLCNGAAPAQLPLSAGLCAALVAVWSQFYN</sequence>
<evidence type="ECO:0000313" key="2">
    <source>
        <dbReference type="Ensembl" id="ENSAPEP00000006049.1"/>
    </source>
</evidence>
<dbReference type="Gene3D" id="2.10.60.10">
    <property type="entry name" value="CD59"/>
    <property type="match status" value="1"/>
</dbReference>
<reference evidence="2" key="2">
    <citation type="submission" date="2025-08" db="UniProtKB">
        <authorList>
            <consortium name="Ensembl"/>
        </authorList>
    </citation>
    <scope>IDENTIFICATION</scope>
</reference>
<evidence type="ECO:0000313" key="3">
    <source>
        <dbReference type="Proteomes" id="UP000265080"/>
    </source>
</evidence>
<name>A0A3P8S358_AMPPE</name>
<evidence type="ECO:0000256" key="1">
    <source>
        <dbReference type="SAM" id="SignalP"/>
    </source>
</evidence>
<keyword evidence="3" id="KW-1185">Reference proteome</keyword>
<dbReference type="SUPFAM" id="SSF57302">
    <property type="entry name" value="Snake toxin-like"/>
    <property type="match status" value="1"/>
</dbReference>
<dbReference type="Proteomes" id="UP000265080">
    <property type="component" value="Chromosome 17"/>
</dbReference>